<feature type="compositionally biased region" description="Basic and acidic residues" evidence="1">
    <location>
        <begin position="127"/>
        <end position="137"/>
    </location>
</feature>
<organism evidence="2 3">
    <name type="scientific">Marasmius tenuissimus</name>
    <dbReference type="NCBI Taxonomy" id="585030"/>
    <lineage>
        <taxon>Eukaryota</taxon>
        <taxon>Fungi</taxon>
        <taxon>Dikarya</taxon>
        <taxon>Basidiomycota</taxon>
        <taxon>Agaricomycotina</taxon>
        <taxon>Agaricomycetes</taxon>
        <taxon>Agaricomycetidae</taxon>
        <taxon>Agaricales</taxon>
        <taxon>Marasmiineae</taxon>
        <taxon>Marasmiaceae</taxon>
        <taxon>Marasmius</taxon>
    </lineage>
</organism>
<feature type="compositionally biased region" description="Basic and acidic residues" evidence="1">
    <location>
        <begin position="183"/>
        <end position="200"/>
    </location>
</feature>
<name>A0ABR2ZSN3_9AGAR</name>
<protein>
    <submittedName>
        <fullName evidence="2">Uncharacterized protein</fullName>
    </submittedName>
</protein>
<accession>A0ABR2ZSN3</accession>
<dbReference type="Proteomes" id="UP001437256">
    <property type="component" value="Unassembled WGS sequence"/>
</dbReference>
<dbReference type="EMBL" id="JBBXMP010000067">
    <property type="protein sequence ID" value="KAL0064117.1"/>
    <property type="molecule type" value="Genomic_DNA"/>
</dbReference>
<feature type="compositionally biased region" description="Basic and acidic residues" evidence="1">
    <location>
        <begin position="223"/>
        <end position="241"/>
    </location>
</feature>
<reference evidence="2 3" key="1">
    <citation type="submission" date="2024-05" db="EMBL/GenBank/DDBJ databases">
        <title>A draft genome resource for the thread blight pathogen Marasmius tenuissimus strain MS-2.</title>
        <authorList>
            <person name="Yulfo-Soto G.E."/>
            <person name="Baruah I.K."/>
            <person name="Amoako-Attah I."/>
            <person name="Bukari Y."/>
            <person name="Meinhardt L.W."/>
            <person name="Bailey B.A."/>
            <person name="Cohen S.P."/>
        </authorList>
    </citation>
    <scope>NUCLEOTIDE SEQUENCE [LARGE SCALE GENOMIC DNA]</scope>
    <source>
        <strain evidence="2 3">MS-2</strain>
    </source>
</reference>
<keyword evidence="3" id="KW-1185">Reference proteome</keyword>
<evidence type="ECO:0000313" key="2">
    <source>
        <dbReference type="EMBL" id="KAL0064117.1"/>
    </source>
</evidence>
<feature type="compositionally biased region" description="Basic and acidic residues" evidence="1">
    <location>
        <begin position="147"/>
        <end position="175"/>
    </location>
</feature>
<proteinExistence type="predicted"/>
<feature type="compositionally biased region" description="Low complexity" evidence="1">
    <location>
        <begin position="68"/>
        <end position="86"/>
    </location>
</feature>
<feature type="compositionally biased region" description="Polar residues" evidence="1">
    <location>
        <begin position="33"/>
        <end position="56"/>
    </location>
</feature>
<dbReference type="Gene3D" id="1.10.287.1490">
    <property type="match status" value="1"/>
</dbReference>
<sequence>MSWLSYLGLSSDSTNKTPEDQPLPQSLPRPAPSDTQAPNPSGTMGRKSTASQSHPSQNRDKHRRQQASSSHTSSPPSQTQYSGSSGTVAYKTRSSQLQPDRNHDNSGKRRGRLGSMAHRLSGNWGAKETKQEERSSVPEHAINTQETNREEELLAKLEATEKKYRAAKDSHEAETSRVTSLQERLDSAQRERRQAEDQAKAKVGQLQNQLQRSNSQFTSLQRGYDELKSRSESAQREAERKKREYLSLQTHCESLGAQHEDLKRRGQTLESEHKRLKVQFDNKSGELQQLQEKHKAQQLILDQRTKELQEAQAYLTSTRSTSGADIIRLVESLNAEILQVASSITDELPFDQTTPAGTTGRRVVTAKYLGSLFGEETIATATYFPSEDDLDIIIQNALQHLMVSHCKDLIERWNVDPAVSKFLKEMYQRIRKNNSSSVAGRWRTMTKAEMKYGRYDQVENYARTHIVDDIRSLIRRWMERSDKRAQAGMLKMIETKVATVINMATQIDKAMGIDVVAEDWEAFVVHPGKAFNAALMEDVFQTSKSPITVEEATGIVLCPTAMGLRRRNSESDENGGYGGWQIMRKATVLLDTAFGK</sequence>
<comment type="caution">
    <text evidence="2">The sequence shown here is derived from an EMBL/GenBank/DDBJ whole genome shotgun (WGS) entry which is preliminary data.</text>
</comment>
<feature type="region of interest" description="Disordered" evidence="1">
    <location>
        <begin position="1"/>
        <end position="241"/>
    </location>
</feature>
<evidence type="ECO:0000256" key="1">
    <source>
        <dbReference type="SAM" id="MobiDB-lite"/>
    </source>
</evidence>
<feature type="compositionally biased region" description="Low complexity" evidence="1">
    <location>
        <begin position="205"/>
        <end position="216"/>
    </location>
</feature>
<gene>
    <name evidence="2" type="ORF">AAF712_008977</name>
</gene>
<evidence type="ECO:0000313" key="3">
    <source>
        <dbReference type="Proteomes" id="UP001437256"/>
    </source>
</evidence>